<feature type="signal peptide" evidence="1">
    <location>
        <begin position="1"/>
        <end position="20"/>
    </location>
</feature>
<proteinExistence type="predicted"/>
<feature type="domain" description="Lipoprotein LPP20-like" evidence="2">
    <location>
        <begin position="26"/>
        <end position="101"/>
    </location>
</feature>
<reference evidence="3" key="2">
    <citation type="submission" date="2021-04" db="EMBL/GenBank/DDBJ databases">
        <authorList>
            <person name="Gilroy R."/>
        </authorList>
    </citation>
    <scope>NUCLEOTIDE SEQUENCE</scope>
    <source>
        <strain evidence="3">Gambia2-208</strain>
    </source>
</reference>
<dbReference type="InterPro" id="IPR024952">
    <property type="entry name" value="LPP20-like_dom"/>
</dbReference>
<accession>A0A9D1ZHI6</accession>
<dbReference type="Gene3D" id="3.10.28.20">
    <property type="entry name" value="Acetamidase/Formamidase-like domains"/>
    <property type="match status" value="1"/>
</dbReference>
<evidence type="ECO:0000313" key="3">
    <source>
        <dbReference type="EMBL" id="HIY88265.1"/>
    </source>
</evidence>
<keyword evidence="1" id="KW-0732">Signal</keyword>
<name>A0A9D1ZHI6_9BACE</name>
<evidence type="ECO:0000256" key="1">
    <source>
        <dbReference type="SAM" id="SignalP"/>
    </source>
</evidence>
<gene>
    <name evidence="3" type="ORF">H9824_06135</name>
</gene>
<sequence>MLRHLLLSILLLAPLATLHAQSVEDIQRDPSYLWGTGNGATLKQADDNALAALVSQISTTVSSRFEQLIDEKKENDQIATQEQVSSIIRTYSSATLNNTRRIVIQNEPDAVVMRYIKADEVAHIFEGRKTKLLDFVDEAVKLEKKAQVADALRYYYWAYILLQSYPDGSLLTRLDDKGEEQLLTTWIPQQMNRIFEGISLQVESVKLADNLQTIALSVTYQGKPARNYDYSYFDGRDWSNLYSAKDGRGIIELPAAARLDKLSVKTEYMFEGQANIDNELAEVMRNVTPIAMRASYQTLNLKDVTPKAETLADSLSAAAQALQTNSGMHFLTQDETAPYQALMQRVESAIEQKDYESLRPYCTEQGYEMFRQLVAYGNARLLRRPAYRFLEYGGEVTCRSLPLSFHFKTNRRVFVEDVVIRLNREGKINELAFGLNKPAVDDIIHQTAWGDTARMVLVNFLESYKTAYALKRLDYIRSIFSDDALIITGSVLKASGLGERAPRDKNLVKFTRHSKEEYMKKLEYIFAQNEFVNLRFADNQIRKSGIGGEVYGIQIRQDYFSSNYGDTGYLFLMVDLNEPKKPVIHVRTWQPEKDPNFGLIDLSFF</sequence>
<evidence type="ECO:0000259" key="2">
    <source>
        <dbReference type="Pfam" id="PF02169"/>
    </source>
</evidence>
<protein>
    <submittedName>
        <fullName evidence="3">LPP20 family lipoprotein</fullName>
    </submittedName>
</protein>
<reference evidence="3" key="1">
    <citation type="journal article" date="2021" name="PeerJ">
        <title>Extensive microbial diversity within the chicken gut microbiome revealed by metagenomics and culture.</title>
        <authorList>
            <person name="Gilroy R."/>
            <person name="Ravi A."/>
            <person name="Getino M."/>
            <person name="Pursley I."/>
            <person name="Horton D.L."/>
            <person name="Alikhan N.F."/>
            <person name="Baker D."/>
            <person name="Gharbi K."/>
            <person name="Hall N."/>
            <person name="Watson M."/>
            <person name="Adriaenssens E.M."/>
            <person name="Foster-Nyarko E."/>
            <person name="Jarju S."/>
            <person name="Secka A."/>
            <person name="Antonio M."/>
            <person name="Oren A."/>
            <person name="Chaudhuri R.R."/>
            <person name="La Ragione R."/>
            <person name="Hildebrand F."/>
            <person name="Pallen M.J."/>
        </authorList>
    </citation>
    <scope>NUCLEOTIDE SEQUENCE</scope>
    <source>
        <strain evidence="3">Gambia2-208</strain>
    </source>
</reference>
<keyword evidence="3" id="KW-0449">Lipoprotein</keyword>
<comment type="caution">
    <text evidence="3">The sequence shown here is derived from an EMBL/GenBank/DDBJ whole genome shotgun (WGS) entry which is preliminary data.</text>
</comment>
<organism evidence="3 4">
    <name type="scientific">Candidatus Bacteroides pullicola</name>
    <dbReference type="NCBI Taxonomy" id="2838475"/>
    <lineage>
        <taxon>Bacteria</taxon>
        <taxon>Pseudomonadati</taxon>
        <taxon>Bacteroidota</taxon>
        <taxon>Bacteroidia</taxon>
        <taxon>Bacteroidales</taxon>
        <taxon>Bacteroidaceae</taxon>
        <taxon>Bacteroides</taxon>
    </lineage>
</organism>
<dbReference type="Proteomes" id="UP000886851">
    <property type="component" value="Unassembled WGS sequence"/>
</dbReference>
<feature type="chain" id="PRO_5038823128" evidence="1">
    <location>
        <begin position="21"/>
        <end position="605"/>
    </location>
</feature>
<evidence type="ECO:0000313" key="4">
    <source>
        <dbReference type="Proteomes" id="UP000886851"/>
    </source>
</evidence>
<dbReference type="EMBL" id="DXCV01000042">
    <property type="protein sequence ID" value="HIY88265.1"/>
    <property type="molecule type" value="Genomic_DNA"/>
</dbReference>
<dbReference type="AlphaFoldDB" id="A0A9D1ZHI6"/>
<dbReference type="Pfam" id="PF02169">
    <property type="entry name" value="LPP20"/>
    <property type="match status" value="1"/>
</dbReference>